<dbReference type="EMBL" id="JF412274">
    <property type="protein sequence ID" value="AEH59023.1"/>
    <property type="molecule type" value="Genomic_DNA"/>
</dbReference>
<protein>
    <submittedName>
        <fullName evidence="2">Uncharacterized protein</fullName>
    </submittedName>
</protein>
<reference evidence="2" key="1">
    <citation type="journal article" date="2011" name="Chem. Biol.">
        <title>Identification and characterization of the lysobactin biosynthetic gene cluster reveals mechanistic insights into an unusual termination module architecture.</title>
        <authorList>
            <person name="Hou J."/>
            <person name="Robbel L."/>
            <person name="Marahiel M.A."/>
        </authorList>
    </citation>
    <scope>NUCLEOTIDE SEQUENCE</scope>
    <source>
        <strain evidence="2">ATCC 53042</strain>
    </source>
</reference>
<feature type="compositionally biased region" description="Low complexity" evidence="1">
    <location>
        <begin position="70"/>
        <end position="81"/>
    </location>
</feature>
<evidence type="ECO:0000256" key="1">
    <source>
        <dbReference type="SAM" id="MobiDB-lite"/>
    </source>
</evidence>
<feature type="region of interest" description="Disordered" evidence="1">
    <location>
        <begin position="1"/>
        <end position="25"/>
    </location>
</feature>
<dbReference type="AlphaFoldDB" id="F8TUB1"/>
<name>F8TUB1_9GAMM</name>
<feature type="compositionally biased region" description="Basic residues" evidence="1">
    <location>
        <begin position="14"/>
        <end position="25"/>
    </location>
</feature>
<feature type="compositionally biased region" description="Low complexity" evidence="1">
    <location>
        <begin position="133"/>
        <end position="163"/>
    </location>
</feature>
<accession>F8TUB1</accession>
<evidence type="ECO:0000313" key="2">
    <source>
        <dbReference type="EMBL" id="AEH59023.1"/>
    </source>
</evidence>
<feature type="region of interest" description="Disordered" evidence="1">
    <location>
        <begin position="43"/>
        <end position="169"/>
    </location>
</feature>
<organism evidence="2">
    <name type="scientific">Lysobacter sp. ATCC 53042</name>
    <dbReference type="NCBI Taxonomy" id="324869"/>
    <lineage>
        <taxon>Bacteria</taxon>
        <taxon>Pseudomonadati</taxon>
        <taxon>Pseudomonadota</taxon>
        <taxon>Gammaproteobacteria</taxon>
        <taxon>Lysobacterales</taxon>
        <taxon>Lysobacteraceae</taxon>
        <taxon>Lysobacter</taxon>
    </lineage>
</organism>
<proteinExistence type="predicted"/>
<sequence length="169" mass="17985">MSGDVATPDEAHRPRMRERARRRRTQAAFAPVAAHAAARVFEGDAHAPHRAGRQRQVQARGEVAGRGRQRAAQTQRAAEAVFVADLDPQPRGAVGARPHRGPAVADIAELQAGRQRRPRRLGGDQRRRGQRGQGAAERAQAQGAAGAQQETASGGVVVVHGDGSAWGNR</sequence>